<reference evidence="5" key="1">
    <citation type="submission" date="2016-06" db="UniProtKB">
        <authorList>
            <consortium name="WormBaseParasite"/>
        </authorList>
    </citation>
    <scope>IDENTIFICATION</scope>
</reference>
<feature type="compositionally biased region" description="Polar residues" evidence="2">
    <location>
        <begin position="237"/>
        <end position="255"/>
    </location>
</feature>
<reference evidence="3 4" key="2">
    <citation type="submission" date="2018-11" db="EMBL/GenBank/DDBJ databases">
        <authorList>
            <consortium name="Pathogen Informatics"/>
        </authorList>
    </citation>
    <scope>NUCLEOTIDE SEQUENCE [LARGE SCALE GENOMIC DNA]</scope>
</reference>
<feature type="compositionally biased region" description="Polar residues" evidence="2">
    <location>
        <begin position="111"/>
        <end position="120"/>
    </location>
</feature>
<keyword evidence="1" id="KW-0175">Coiled coil</keyword>
<evidence type="ECO:0000313" key="5">
    <source>
        <dbReference type="WBParaSite" id="TCNE_0001763601-mRNA-1"/>
    </source>
</evidence>
<accession>A0A183VA65</accession>
<feature type="region of interest" description="Disordered" evidence="2">
    <location>
        <begin position="91"/>
        <end position="133"/>
    </location>
</feature>
<proteinExistence type="predicted"/>
<keyword evidence="4" id="KW-1185">Reference proteome</keyword>
<dbReference type="Proteomes" id="UP000050794">
    <property type="component" value="Unassembled WGS sequence"/>
</dbReference>
<gene>
    <name evidence="3" type="ORF">TCNE_LOCUS17635</name>
</gene>
<feature type="region of interest" description="Disordered" evidence="2">
    <location>
        <begin position="1"/>
        <end position="46"/>
    </location>
</feature>
<protein>
    <submittedName>
        <fullName evidence="3 5">Uncharacterized protein</fullName>
    </submittedName>
</protein>
<dbReference type="EMBL" id="UYWY01024630">
    <property type="protein sequence ID" value="VDM48956.1"/>
    <property type="molecule type" value="Genomic_DNA"/>
</dbReference>
<feature type="region of interest" description="Disordered" evidence="2">
    <location>
        <begin position="319"/>
        <end position="360"/>
    </location>
</feature>
<dbReference type="WBParaSite" id="TCNE_0001763601-mRNA-1">
    <property type="protein sequence ID" value="TCNE_0001763601-mRNA-1"/>
    <property type="gene ID" value="TCNE_0001763601"/>
</dbReference>
<name>A0A183VA65_TOXCA</name>
<evidence type="ECO:0000313" key="3">
    <source>
        <dbReference type="EMBL" id="VDM48956.1"/>
    </source>
</evidence>
<sequence length="390" mass="44722">MSNFLRMFRSKKVDKENQPPVEEDSNTFRRVPSHGNIRRDKRSSRFVSVDDTFLKPTAPYHTVTQPKQTKGSRSCVGRDEYDRFRIEPPLRERNGSRYGKRTYGASEFGRDTSSSMNLNTYDPELGDSDDSFDSVRRSRTLKNEDAIQTLEMKVETLLYRLRKEEDKKNSYKQKLMSERIVRQHVEAKFVEDIQRLTRLVETLKNEQKTYRNKIGMLETQLKETHAERGAREPHHFTGSSLFNSPPSTSNEQSSLNGAGEMLCTASGSTLPIHSAVASFQPFNNNDDVDEVKNFRINEVYIVREMHSTLEIARCSKIDSSSSMSQNHENTLDPTVLEDDTSTTGTVESAATMAGDEVRRKRGKTYLRRSLSDTDVRAFRVRGSRTQMTNL</sequence>
<evidence type="ECO:0000256" key="2">
    <source>
        <dbReference type="SAM" id="MobiDB-lite"/>
    </source>
</evidence>
<organism evidence="4 5">
    <name type="scientific">Toxocara canis</name>
    <name type="common">Canine roundworm</name>
    <dbReference type="NCBI Taxonomy" id="6265"/>
    <lineage>
        <taxon>Eukaryota</taxon>
        <taxon>Metazoa</taxon>
        <taxon>Ecdysozoa</taxon>
        <taxon>Nematoda</taxon>
        <taxon>Chromadorea</taxon>
        <taxon>Rhabditida</taxon>
        <taxon>Spirurina</taxon>
        <taxon>Ascaridomorpha</taxon>
        <taxon>Ascaridoidea</taxon>
        <taxon>Toxocaridae</taxon>
        <taxon>Toxocara</taxon>
    </lineage>
</organism>
<feature type="region of interest" description="Disordered" evidence="2">
    <location>
        <begin position="227"/>
        <end position="255"/>
    </location>
</feature>
<feature type="compositionally biased region" description="Polar residues" evidence="2">
    <location>
        <begin position="319"/>
        <end position="332"/>
    </location>
</feature>
<evidence type="ECO:0000256" key="1">
    <source>
        <dbReference type="SAM" id="Coils"/>
    </source>
</evidence>
<evidence type="ECO:0000313" key="4">
    <source>
        <dbReference type="Proteomes" id="UP000050794"/>
    </source>
</evidence>
<dbReference type="AlphaFoldDB" id="A0A183VA65"/>
<feature type="coiled-coil region" evidence="1">
    <location>
        <begin position="147"/>
        <end position="220"/>
    </location>
</feature>